<sequence length="100" mass="10426">MAAFEPDGCAHDPSGRHVHRGPDALSAYYAGLFPAGGVPVEPCALVDDGRVCALEHNVVRRDVSQPLRQAALGVFSVGRTGRIAEVRAYGDTAPEGPGTD</sequence>
<evidence type="ECO:0000259" key="1">
    <source>
        <dbReference type="Pfam" id="PF12680"/>
    </source>
</evidence>
<proteinExistence type="predicted"/>
<feature type="domain" description="SnoaL-like" evidence="1">
    <location>
        <begin position="2"/>
        <end position="86"/>
    </location>
</feature>
<evidence type="ECO:0000313" key="3">
    <source>
        <dbReference type="Proteomes" id="UP000683575"/>
    </source>
</evidence>
<dbReference type="Pfam" id="PF12680">
    <property type="entry name" value="SnoaL_2"/>
    <property type="match status" value="1"/>
</dbReference>
<reference evidence="2" key="1">
    <citation type="submission" date="2021-06" db="EMBL/GenBank/DDBJ databases">
        <title>Complete genome sequence of Nocardioides sp. G188.</title>
        <authorList>
            <person name="Im W.-T."/>
        </authorList>
    </citation>
    <scope>NUCLEOTIDE SEQUENCE</scope>
    <source>
        <strain evidence="2">G188</strain>
    </source>
</reference>
<dbReference type="Proteomes" id="UP000683575">
    <property type="component" value="Chromosome"/>
</dbReference>
<name>A0A975T3C8_9ACTN</name>
<dbReference type="AlphaFoldDB" id="A0A975T3C8"/>
<keyword evidence="3" id="KW-1185">Reference proteome</keyword>
<gene>
    <name evidence="2" type="ORF">KRR39_17900</name>
</gene>
<accession>A0A975T3C8</accession>
<dbReference type="KEGG" id="nps:KRR39_17900"/>
<protein>
    <recommendedName>
        <fullName evidence="1">SnoaL-like domain-containing protein</fullName>
    </recommendedName>
</protein>
<organism evidence="2 3">
    <name type="scientific">Nocardioides panacis</name>
    <dbReference type="NCBI Taxonomy" id="2849501"/>
    <lineage>
        <taxon>Bacteria</taxon>
        <taxon>Bacillati</taxon>
        <taxon>Actinomycetota</taxon>
        <taxon>Actinomycetes</taxon>
        <taxon>Propionibacteriales</taxon>
        <taxon>Nocardioidaceae</taxon>
        <taxon>Nocardioides</taxon>
    </lineage>
</organism>
<dbReference type="EMBL" id="CP077062">
    <property type="protein sequence ID" value="QWZ10771.1"/>
    <property type="molecule type" value="Genomic_DNA"/>
</dbReference>
<dbReference type="InterPro" id="IPR037401">
    <property type="entry name" value="SnoaL-like"/>
</dbReference>
<evidence type="ECO:0000313" key="2">
    <source>
        <dbReference type="EMBL" id="QWZ10771.1"/>
    </source>
</evidence>